<evidence type="ECO:0000256" key="1">
    <source>
        <dbReference type="SAM" id="MobiDB-lite"/>
    </source>
</evidence>
<organism evidence="2 3">
    <name type="scientific">Fusarium phyllophilum</name>
    <dbReference type="NCBI Taxonomy" id="47803"/>
    <lineage>
        <taxon>Eukaryota</taxon>
        <taxon>Fungi</taxon>
        <taxon>Dikarya</taxon>
        <taxon>Ascomycota</taxon>
        <taxon>Pezizomycotina</taxon>
        <taxon>Sordariomycetes</taxon>
        <taxon>Hypocreomycetidae</taxon>
        <taxon>Hypocreales</taxon>
        <taxon>Nectriaceae</taxon>
        <taxon>Fusarium</taxon>
        <taxon>Fusarium fujikuroi species complex</taxon>
    </lineage>
</organism>
<dbReference type="Proteomes" id="UP000582016">
    <property type="component" value="Unassembled WGS sequence"/>
</dbReference>
<sequence>MDLHHSPPRKRSKSFHATSQDTAQFTHPVHAETVPMDIDHSGHAAQDYTTVVSYSGVTTANGGILHHEENHTSPEERRVEVYTRSIMPAPNTKDTATNDLFPYRMPELYDEDLDRYVKGLEKGTNLPAFARTASKTLFVFYSHEPVDELSIYCATFFSLNKSQMPQIHVKDLVALADKMKLQIHMHLPWRDFVGLAKATAPLRDAGFELSVTFNEEEWSDIPSQYRDFHKALVTKAITGTQLDAANLRFQQDMPEFIAGQLTAHGTRGFRPNKRRWHSSLANLS</sequence>
<feature type="region of interest" description="Disordered" evidence="1">
    <location>
        <begin position="1"/>
        <end position="23"/>
    </location>
</feature>
<proteinExistence type="predicted"/>
<dbReference type="EMBL" id="JAAOAQ010000140">
    <property type="protein sequence ID" value="KAF5564960.1"/>
    <property type="molecule type" value="Genomic_DNA"/>
</dbReference>
<evidence type="ECO:0000313" key="2">
    <source>
        <dbReference type="EMBL" id="KAF5564960.1"/>
    </source>
</evidence>
<feature type="compositionally biased region" description="Basic residues" evidence="1">
    <location>
        <begin position="1"/>
        <end position="14"/>
    </location>
</feature>
<reference evidence="2 3" key="1">
    <citation type="submission" date="2020-05" db="EMBL/GenBank/DDBJ databases">
        <title>Identification and distribution of gene clusters putatively required for synthesis of sphingolipid metabolism inhibitors in phylogenetically diverse species of the filamentous fungus Fusarium.</title>
        <authorList>
            <person name="Kim H.-S."/>
            <person name="Busman M."/>
            <person name="Brown D.W."/>
            <person name="Divon H."/>
            <person name="Uhlig S."/>
            <person name="Proctor R.H."/>
        </authorList>
    </citation>
    <scope>NUCLEOTIDE SEQUENCE [LARGE SCALE GENOMIC DNA]</scope>
    <source>
        <strain evidence="2 3">NRRL 13617</strain>
    </source>
</reference>
<protein>
    <submittedName>
        <fullName evidence="2">Uncharacterized protein</fullName>
    </submittedName>
</protein>
<dbReference type="AlphaFoldDB" id="A0A8H5JZT6"/>
<accession>A0A8H5JZT6</accession>
<comment type="caution">
    <text evidence="2">The sequence shown here is derived from an EMBL/GenBank/DDBJ whole genome shotgun (WGS) entry which is preliminary data.</text>
</comment>
<name>A0A8H5JZT6_9HYPO</name>
<keyword evidence="3" id="KW-1185">Reference proteome</keyword>
<dbReference type="OrthoDB" id="5014938at2759"/>
<gene>
    <name evidence="2" type="ORF">FPHYL_4477</name>
</gene>
<evidence type="ECO:0000313" key="3">
    <source>
        <dbReference type="Proteomes" id="UP000582016"/>
    </source>
</evidence>